<dbReference type="InterPro" id="IPR036610">
    <property type="entry name" value="PEBP-like_sf"/>
</dbReference>
<comment type="caution">
    <text evidence="2">The sequence shown here is derived from an EMBL/GenBank/DDBJ whole genome shotgun (WGS) entry which is preliminary data.</text>
</comment>
<dbReference type="Gene3D" id="3.90.280.10">
    <property type="entry name" value="PEBP-like"/>
    <property type="match status" value="1"/>
</dbReference>
<keyword evidence="3" id="KW-1185">Reference proteome</keyword>
<dbReference type="CDD" id="cd00866">
    <property type="entry name" value="PEBP_euk"/>
    <property type="match status" value="1"/>
</dbReference>
<organism evidence="2 3">
    <name type="scientific">Clathrus columnatus</name>
    <dbReference type="NCBI Taxonomy" id="1419009"/>
    <lineage>
        <taxon>Eukaryota</taxon>
        <taxon>Fungi</taxon>
        <taxon>Dikarya</taxon>
        <taxon>Basidiomycota</taxon>
        <taxon>Agaricomycotina</taxon>
        <taxon>Agaricomycetes</taxon>
        <taxon>Phallomycetidae</taxon>
        <taxon>Phallales</taxon>
        <taxon>Clathraceae</taxon>
        <taxon>Clathrus</taxon>
    </lineage>
</organism>
<evidence type="ECO:0008006" key="4">
    <source>
        <dbReference type="Google" id="ProtNLM"/>
    </source>
</evidence>
<dbReference type="PANTHER" id="PTHR11362:SF140">
    <property type="entry name" value="PEBP-LIKE PROTEIN"/>
    <property type="match status" value="1"/>
</dbReference>
<evidence type="ECO:0000313" key="2">
    <source>
        <dbReference type="EMBL" id="GJJ11997.1"/>
    </source>
</evidence>
<accession>A0AAV5AEC9</accession>
<gene>
    <name evidence="2" type="ORF">Clacol_006235</name>
</gene>
<dbReference type="Proteomes" id="UP001050691">
    <property type="component" value="Unassembled WGS sequence"/>
</dbReference>
<dbReference type="InterPro" id="IPR008914">
    <property type="entry name" value="PEBP"/>
</dbReference>
<dbReference type="EMBL" id="BPWL01000007">
    <property type="protein sequence ID" value="GJJ11997.1"/>
    <property type="molecule type" value="Genomic_DNA"/>
</dbReference>
<feature type="signal peptide" evidence="1">
    <location>
        <begin position="1"/>
        <end position="17"/>
    </location>
</feature>
<dbReference type="SUPFAM" id="SSF49777">
    <property type="entry name" value="PEBP-like"/>
    <property type="match status" value="1"/>
</dbReference>
<name>A0AAV5AEC9_9AGAM</name>
<dbReference type="AlphaFoldDB" id="A0AAV5AEC9"/>
<dbReference type="InterPro" id="IPR035810">
    <property type="entry name" value="PEBP_euk"/>
</dbReference>
<evidence type="ECO:0000313" key="3">
    <source>
        <dbReference type="Proteomes" id="UP001050691"/>
    </source>
</evidence>
<feature type="chain" id="PRO_5043708345" description="PEBP-like protein" evidence="1">
    <location>
        <begin position="18"/>
        <end position="306"/>
    </location>
</feature>
<evidence type="ECO:0000256" key="1">
    <source>
        <dbReference type="SAM" id="SignalP"/>
    </source>
</evidence>
<dbReference type="PANTHER" id="PTHR11362">
    <property type="entry name" value="PHOSPHATIDYLETHANOLAMINE-BINDING PROTEIN"/>
    <property type="match status" value="1"/>
</dbReference>
<proteinExistence type="predicted"/>
<sequence length="306" mass="32195">MIALFVVVLLLTVRSLAQVTTTSTFSILSVMSANGTSSTSLSTPSDVPLVVQGEAISAHFTNAGLVPSLFANFTPSALLSVSYGGLGTVSPGQNLSLDQIKSEPTISVIALNSSVSLSGVYTLAMIDAGIVGDNQSNGQMRHWLVNGVTINGNSINFSNATNITDYVGPNPPEGEGAHRWKLVDFYFSYVFVLFAQPKSFTPSNDLATPGQPLGPMDITQYINNTGLGPLMAGMYFDAQKGISTVTVSPTSPVITSTLPGFSIPSSSPTNTVAIPTKVRGKNAGFKQTYSASLVFALWTSLLFLMY</sequence>
<reference evidence="2" key="1">
    <citation type="submission" date="2021-10" db="EMBL/GenBank/DDBJ databases">
        <title>De novo Genome Assembly of Clathrus columnatus (Basidiomycota, Fungi) Using Illumina and Nanopore Sequence Data.</title>
        <authorList>
            <person name="Ogiso-Tanaka E."/>
            <person name="Itagaki H."/>
            <person name="Hosoya T."/>
            <person name="Hosaka K."/>
        </authorList>
    </citation>
    <scope>NUCLEOTIDE SEQUENCE</scope>
    <source>
        <strain evidence="2">MO-923</strain>
    </source>
</reference>
<protein>
    <recommendedName>
        <fullName evidence="4">PEBP-like protein</fullName>
    </recommendedName>
</protein>
<dbReference type="Pfam" id="PF01161">
    <property type="entry name" value="PBP"/>
    <property type="match status" value="1"/>
</dbReference>
<keyword evidence="1" id="KW-0732">Signal</keyword>